<dbReference type="SUPFAM" id="SSF46689">
    <property type="entry name" value="Homeodomain-like"/>
    <property type="match status" value="2"/>
</dbReference>
<dbReference type="Proteomes" id="UP000244956">
    <property type="component" value="Unassembled WGS sequence"/>
</dbReference>
<dbReference type="PROSITE" id="PS00041">
    <property type="entry name" value="HTH_ARAC_FAMILY_1"/>
    <property type="match status" value="1"/>
</dbReference>
<dbReference type="SMART" id="SM00342">
    <property type="entry name" value="HTH_ARAC"/>
    <property type="match status" value="1"/>
</dbReference>
<gene>
    <name evidence="5" type="ORF">DDZ16_07465</name>
</gene>
<dbReference type="InterPro" id="IPR018062">
    <property type="entry name" value="HTH_AraC-typ_CS"/>
</dbReference>
<name>A0A2U2BAW5_9BACT</name>
<evidence type="ECO:0000256" key="2">
    <source>
        <dbReference type="ARBA" id="ARBA00023125"/>
    </source>
</evidence>
<evidence type="ECO:0000313" key="5">
    <source>
        <dbReference type="EMBL" id="PWE00183.1"/>
    </source>
</evidence>
<keyword evidence="3" id="KW-0804">Transcription</keyword>
<dbReference type="InterPro" id="IPR020449">
    <property type="entry name" value="Tscrpt_reg_AraC-type_HTH"/>
</dbReference>
<dbReference type="PRINTS" id="PR00032">
    <property type="entry name" value="HTHARAC"/>
</dbReference>
<dbReference type="RefSeq" id="WP_109263806.1">
    <property type="nucleotide sequence ID" value="NZ_QEWP01000004.1"/>
</dbReference>
<protein>
    <recommendedName>
        <fullName evidence="4">HTH araC/xylS-type domain-containing protein</fullName>
    </recommendedName>
</protein>
<comment type="caution">
    <text evidence="5">The sequence shown here is derived from an EMBL/GenBank/DDBJ whole genome shotgun (WGS) entry which is preliminary data.</text>
</comment>
<keyword evidence="1" id="KW-0805">Transcription regulation</keyword>
<evidence type="ECO:0000259" key="4">
    <source>
        <dbReference type="PROSITE" id="PS01124"/>
    </source>
</evidence>
<keyword evidence="2" id="KW-0238">DNA-binding</keyword>
<reference evidence="5 6" key="1">
    <citation type="submission" date="2018-05" db="EMBL/GenBank/DDBJ databases">
        <title>Marinilabilia rubrum sp. nov., isolated from saltern sediment.</title>
        <authorList>
            <person name="Zhang R."/>
        </authorList>
    </citation>
    <scope>NUCLEOTIDE SEQUENCE [LARGE SCALE GENOMIC DNA]</scope>
    <source>
        <strain evidence="5 6">WTE16</strain>
    </source>
</reference>
<evidence type="ECO:0000313" key="6">
    <source>
        <dbReference type="Proteomes" id="UP000244956"/>
    </source>
</evidence>
<dbReference type="PANTHER" id="PTHR43280:SF27">
    <property type="entry name" value="TRANSCRIPTIONAL REGULATOR MTLR"/>
    <property type="match status" value="1"/>
</dbReference>
<dbReference type="EMBL" id="QEWP01000004">
    <property type="protein sequence ID" value="PWE00183.1"/>
    <property type="molecule type" value="Genomic_DNA"/>
</dbReference>
<accession>A0A2U2BAW5</accession>
<sequence>MKPTLEQIDAEKSQQSFKYFRLVSKAFKPYWHYHPELELTLIYQGRGLRFIGDSILPFGELDLVLVGKNLPHHWVSQATENDQIAYVIQFSDELFKMFRECDCLQVLYKRAKRGILFKNPNDQLIKDIHTFENLSELERISALIKVLGTLEAHQDYSLLTSEQYQVRQEKTSGQFKFSQINNYILENLDNKLTVNKVAEVAHMVPQSFCRWFKKHAGYSFITFVNIARIENACQLLLTKNLSIQTIAFSSGFESISHFNRTFRRIKGLSPSDYLKSNLKSH</sequence>
<keyword evidence="6" id="KW-1185">Reference proteome</keyword>
<dbReference type="Gene3D" id="1.10.10.60">
    <property type="entry name" value="Homeodomain-like"/>
    <property type="match status" value="2"/>
</dbReference>
<dbReference type="SUPFAM" id="SSF51182">
    <property type="entry name" value="RmlC-like cupins"/>
    <property type="match status" value="1"/>
</dbReference>
<dbReference type="OrthoDB" id="2569619at2"/>
<dbReference type="InterPro" id="IPR014710">
    <property type="entry name" value="RmlC-like_jellyroll"/>
</dbReference>
<dbReference type="PROSITE" id="PS01124">
    <property type="entry name" value="HTH_ARAC_FAMILY_2"/>
    <property type="match status" value="1"/>
</dbReference>
<dbReference type="GO" id="GO:0003700">
    <property type="term" value="F:DNA-binding transcription factor activity"/>
    <property type="evidence" value="ECO:0007669"/>
    <property type="project" value="InterPro"/>
</dbReference>
<dbReference type="InterPro" id="IPR009057">
    <property type="entry name" value="Homeodomain-like_sf"/>
</dbReference>
<organism evidence="5 6">
    <name type="scientific">Marinilabilia rubra</name>
    <dbReference type="NCBI Taxonomy" id="2162893"/>
    <lineage>
        <taxon>Bacteria</taxon>
        <taxon>Pseudomonadati</taxon>
        <taxon>Bacteroidota</taxon>
        <taxon>Bacteroidia</taxon>
        <taxon>Marinilabiliales</taxon>
        <taxon>Marinilabiliaceae</taxon>
        <taxon>Marinilabilia</taxon>
    </lineage>
</organism>
<evidence type="ECO:0000256" key="3">
    <source>
        <dbReference type="ARBA" id="ARBA00023163"/>
    </source>
</evidence>
<dbReference type="InterPro" id="IPR018060">
    <property type="entry name" value="HTH_AraC"/>
</dbReference>
<dbReference type="AlphaFoldDB" id="A0A2U2BAW5"/>
<dbReference type="Gene3D" id="2.60.120.10">
    <property type="entry name" value="Jelly Rolls"/>
    <property type="match status" value="1"/>
</dbReference>
<proteinExistence type="predicted"/>
<dbReference type="InterPro" id="IPR011051">
    <property type="entry name" value="RmlC_Cupin_sf"/>
</dbReference>
<feature type="domain" description="HTH araC/xylS-type" evidence="4">
    <location>
        <begin position="178"/>
        <end position="276"/>
    </location>
</feature>
<dbReference type="PANTHER" id="PTHR43280">
    <property type="entry name" value="ARAC-FAMILY TRANSCRIPTIONAL REGULATOR"/>
    <property type="match status" value="1"/>
</dbReference>
<dbReference type="GO" id="GO:0043565">
    <property type="term" value="F:sequence-specific DNA binding"/>
    <property type="evidence" value="ECO:0007669"/>
    <property type="project" value="InterPro"/>
</dbReference>
<evidence type="ECO:0000256" key="1">
    <source>
        <dbReference type="ARBA" id="ARBA00023015"/>
    </source>
</evidence>
<dbReference type="Pfam" id="PF12833">
    <property type="entry name" value="HTH_18"/>
    <property type="match status" value="1"/>
</dbReference>